<protein>
    <recommendedName>
        <fullName evidence="3">Lipoprotein</fullName>
    </recommendedName>
</protein>
<dbReference type="AlphaFoldDB" id="A0A0P9L9G3"/>
<proteinExistence type="predicted"/>
<organism evidence="1 2">
    <name type="scientific">Pseudomonas syringae pv. antirrhini</name>
    <dbReference type="NCBI Taxonomy" id="251702"/>
    <lineage>
        <taxon>Bacteria</taxon>
        <taxon>Pseudomonadati</taxon>
        <taxon>Pseudomonadota</taxon>
        <taxon>Gammaproteobacteria</taxon>
        <taxon>Pseudomonadales</taxon>
        <taxon>Pseudomonadaceae</taxon>
        <taxon>Pseudomonas</taxon>
    </lineage>
</organism>
<dbReference type="PROSITE" id="PS51257">
    <property type="entry name" value="PROKAR_LIPOPROTEIN"/>
    <property type="match status" value="1"/>
</dbReference>
<reference evidence="1 2" key="1">
    <citation type="submission" date="2015-09" db="EMBL/GenBank/DDBJ databases">
        <title>Genome announcement of multiple Pseudomonas syringae strains.</title>
        <authorList>
            <person name="Thakur S."/>
            <person name="Wang P.W."/>
            <person name="Gong Y."/>
            <person name="Weir B.S."/>
            <person name="Guttman D.S."/>
        </authorList>
    </citation>
    <scope>NUCLEOTIDE SEQUENCE [LARGE SCALE GENOMIC DNA]</scope>
    <source>
        <strain evidence="1 2">ICMP4303</strain>
    </source>
</reference>
<gene>
    <name evidence="1" type="ORF">ALO88_102822</name>
</gene>
<evidence type="ECO:0000313" key="1">
    <source>
        <dbReference type="EMBL" id="KPW50186.1"/>
    </source>
</evidence>
<sequence>MVRGGIHGFLSYGLYVISACVALRIRHWAHSPITA</sequence>
<dbReference type="Proteomes" id="UP000050425">
    <property type="component" value="Unassembled WGS sequence"/>
</dbReference>
<evidence type="ECO:0000313" key="2">
    <source>
        <dbReference type="Proteomes" id="UP000050425"/>
    </source>
</evidence>
<comment type="caution">
    <text evidence="1">The sequence shown here is derived from an EMBL/GenBank/DDBJ whole genome shotgun (WGS) entry which is preliminary data.</text>
</comment>
<name>A0A0P9L9G3_9PSED</name>
<evidence type="ECO:0008006" key="3">
    <source>
        <dbReference type="Google" id="ProtNLM"/>
    </source>
</evidence>
<dbReference type="EMBL" id="LJPT01000053">
    <property type="protein sequence ID" value="KPW50186.1"/>
    <property type="molecule type" value="Genomic_DNA"/>
</dbReference>
<accession>A0A0P9L9G3</accession>